<keyword evidence="1" id="KW-0238">DNA-binding</keyword>
<dbReference type="InterPro" id="IPR004875">
    <property type="entry name" value="DDE_SF_endonuclease_dom"/>
</dbReference>
<protein>
    <recommendedName>
        <fullName evidence="2">HTH CENPB-type domain-containing protein</fullName>
    </recommendedName>
</protein>
<dbReference type="GO" id="GO:0003677">
    <property type="term" value="F:DNA binding"/>
    <property type="evidence" value="ECO:0007669"/>
    <property type="project" value="UniProtKB-KW"/>
</dbReference>
<dbReference type="GO" id="GO:0005634">
    <property type="term" value="C:nucleus"/>
    <property type="evidence" value="ECO:0007669"/>
    <property type="project" value="TreeGrafter"/>
</dbReference>
<accession>A0A6A3IHD9</accession>
<sequence length="566" mass="64317">MSSERRSYSINEKLAVLADYQKGVKGHGFEALSAKHNVPANTIRGWHDVEDQLKEALKNRQVATRVSRRLRLNGAGRKPAHSELEERLFEWIAARNAKGLRVQDAYIRLQAKNMYREMHDGDATGFEASSGWLARFKRRRNLVSRRQTTSRSLPDDARQVCRDFIERARNLIATHGIQPRNIINMDQVPRYFETEPKSTITARGSREVLLRKGGSSHRRFTATFTITAEGKVLTPHLLFSKLKNRPACPPGVMVDVNPTGMWSADILLEHARQVVCGRKETQLYREPVLYTIDSYGCHVMLADSKRLEAFNVFVLVVPPNMTNILQPRDVAVNRSYQEYYRDQYDEYLGKALKDPLLQTKAGNPKVPRYATVAQWTLDWVASKDSASIMRAFTLCGLVSKQEFDTDDLHPPLRELVAADVDMELWNQQHRNLAGTDDREQLDISAPRWYLPDDRVSSLFCCLLHGIGTPLNEYVAELTSYMETLRDLDGLFDAGYMAGIRDGAEEPGELELYAASRMHRWTIEVSTVDTTNKLVSKFSYTVDDSAKTVCLVRSGSYFAVKVDGYAI</sequence>
<reference evidence="3 4" key="1">
    <citation type="submission" date="2018-09" db="EMBL/GenBank/DDBJ databases">
        <title>Genomic investigation of the strawberry pathogen Phytophthora fragariae indicates pathogenicity is determined by transcriptional variation in three key races.</title>
        <authorList>
            <person name="Adams T.M."/>
            <person name="Armitage A.D."/>
            <person name="Sobczyk M.K."/>
            <person name="Bates H.J."/>
            <person name="Dunwell J.M."/>
            <person name="Nellist C.F."/>
            <person name="Harrison R.J."/>
        </authorList>
    </citation>
    <scope>NUCLEOTIDE SEQUENCE [LARGE SCALE GENOMIC DNA]</scope>
    <source>
        <strain evidence="3 4">SCRP249</strain>
    </source>
</reference>
<dbReference type="PROSITE" id="PS51253">
    <property type="entry name" value="HTH_CENPB"/>
    <property type="match status" value="1"/>
</dbReference>
<evidence type="ECO:0000313" key="3">
    <source>
        <dbReference type="EMBL" id="KAE8979898.1"/>
    </source>
</evidence>
<dbReference type="InterPro" id="IPR006600">
    <property type="entry name" value="HTH_CenpB_DNA-bd_dom"/>
</dbReference>
<evidence type="ECO:0000256" key="1">
    <source>
        <dbReference type="ARBA" id="ARBA00023125"/>
    </source>
</evidence>
<organism evidence="3 4">
    <name type="scientific">Phytophthora rubi</name>
    <dbReference type="NCBI Taxonomy" id="129364"/>
    <lineage>
        <taxon>Eukaryota</taxon>
        <taxon>Sar</taxon>
        <taxon>Stramenopiles</taxon>
        <taxon>Oomycota</taxon>
        <taxon>Peronosporomycetes</taxon>
        <taxon>Peronosporales</taxon>
        <taxon>Peronosporaceae</taxon>
        <taxon>Phytophthora</taxon>
    </lineage>
</organism>
<feature type="domain" description="HTH CENPB-type" evidence="2">
    <location>
        <begin position="72"/>
        <end position="146"/>
    </location>
</feature>
<name>A0A6A3IHD9_9STRA</name>
<proteinExistence type="predicted"/>
<evidence type="ECO:0000259" key="2">
    <source>
        <dbReference type="PROSITE" id="PS51253"/>
    </source>
</evidence>
<dbReference type="InterPro" id="IPR050863">
    <property type="entry name" value="CenT-Element_Derived"/>
</dbReference>
<evidence type="ECO:0000313" key="4">
    <source>
        <dbReference type="Proteomes" id="UP000429607"/>
    </source>
</evidence>
<dbReference type="SMART" id="SM00674">
    <property type="entry name" value="CENPB"/>
    <property type="match status" value="1"/>
</dbReference>
<gene>
    <name evidence="3" type="ORF">PR001_g24423</name>
</gene>
<dbReference type="Proteomes" id="UP000429607">
    <property type="component" value="Unassembled WGS sequence"/>
</dbReference>
<dbReference type="PANTHER" id="PTHR19303">
    <property type="entry name" value="TRANSPOSON"/>
    <property type="match status" value="1"/>
</dbReference>
<dbReference type="Pfam" id="PF03184">
    <property type="entry name" value="DDE_1"/>
    <property type="match status" value="1"/>
</dbReference>
<dbReference type="EMBL" id="QXFV01003109">
    <property type="protein sequence ID" value="KAE8979898.1"/>
    <property type="molecule type" value="Genomic_DNA"/>
</dbReference>
<comment type="caution">
    <text evidence="3">The sequence shown here is derived from an EMBL/GenBank/DDBJ whole genome shotgun (WGS) entry which is preliminary data.</text>
</comment>
<dbReference type="SUPFAM" id="SSF46689">
    <property type="entry name" value="Homeodomain-like"/>
    <property type="match status" value="1"/>
</dbReference>
<dbReference type="PANTHER" id="PTHR19303:SF73">
    <property type="entry name" value="PROTEIN PDC2"/>
    <property type="match status" value="1"/>
</dbReference>
<dbReference type="Pfam" id="PF03221">
    <property type="entry name" value="HTH_Tnp_Tc5"/>
    <property type="match status" value="1"/>
</dbReference>
<dbReference type="InterPro" id="IPR009057">
    <property type="entry name" value="Homeodomain-like_sf"/>
</dbReference>
<dbReference type="Gene3D" id="1.10.10.60">
    <property type="entry name" value="Homeodomain-like"/>
    <property type="match status" value="2"/>
</dbReference>
<dbReference type="AlphaFoldDB" id="A0A6A3IHD9"/>